<dbReference type="InterPro" id="IPR000073">
    <property type="entry name" value="AB_hydrolase_1"/>
</dbReference>
<dbReference type="Gene3D" id="3.40.50.1820">
    <property type="entry name" value="alpha/beta hydrolase"/>
    <property type="match status" value="1"/>
</dbReference>
<dbReference type="GO" id="GO:0047372">
    <property type="term" value="F:monoacylglycerol lipase activity"/>
    <property type="evidence" value="ECO:0007669"/>
    <property type="project" value="TreeGrafter"/>
</dbReference>
<keyword evidence="3" id="KW-1185">Reference proteome</keyword>
<dbReference type="PANTHER" id="PTHR43798">
    <property type="entry name" value="MONOACYLGLYCEROL LIPASE"/>
    <property type="match status" value="1"/>
</dbReference>
<dbReference type="GO" id="GO:0046464">
    <property type="term" value="P:acylglycerol catabolic process"/>
    <property type="evidence" value="ECO:0007669"/>
    <property type="project" value="TreeGrafter"/>
</dbReference>
<dbReference type="PANTHER" id="PTHR43798:SF5">
    <property type="entry name" value="MONOACYLGLYCEROL LIPASE ABHD6"/>
    <property type="match status" value="1"/>
</dbReference>
<dbReference type="PRINTS" id="PR00111">
    <property type="entry name" value="ABHYDROLASE"/>
</dbReference>
<dbReference type="InterPro" id="IPR029058">
    <property type="entry name" value="AB_hydrolase_fold"/>
</dbReference>
<dbReference type="OrthoDB" id="9799989at2"/>
<keyword evidence="2" id="KW-0378">Hydrolase</keyword>
<protein>
    <submittedName>
        <fullName evidence="2">Alpha/beta hydrolase</fullName>
    </submittedName>
</protein>
<evidence type="ECO:0000313" key="3">
    <source>
        <dbReference type="Proteomes" id="UP000239477"/>
    </source>
</evidence>
<sequence>MTTTSINGLSVEIDGDGPVLLCIHGLGGSSNTWTPLMGALTGYRVIRPDLPGSARSPLPDGELSIAGYVDALVSMLKALDCGAVHVAAHSLGTIVAQHLALKEPSRVRSLALFGPLAEPPEGGRPGIRARAALARQGAPAMQEIADAIVKGATSRRTKAEQPAVLALVRESVMRQPPEGYAQSCEALAAAKSADLERLGVPVLLVTGDEDGVAPPANVQVMAGRIPNSRCTIVPDCGHWTTFEQPDACIEAFQAFHAGLAR</sequence>
<reference evidence="2 3" key="1">
    <citation type="submission" date="2017-09" db="EMBL/GenBank/DDBJ databases">
        <title>Genomic, metabolic, and phenotypic characteristics of bacterial isolates from the natural microbiome of the model nematode Caenorhabditis elegans.</title>
        <authorList>
            <person name="Zimmermann J."/>
            <person name="Obeng N."/>
            <person name="Yang W."/>
            <person name="Obeng O."/>
            <person name="Kissoyan K."/>
            <person name="Pees B."/>
            <person name="Dirksen P."/>
            <person name="Hoppner M."/>
            <person name="Franke A."/>
            <person name="Rosenstiel P."/>
            <person name="Leippe M."/>
            <person name="Dierking K."/>
            <person name="Kaleta C."/>
            <person name="Schulenburg H."/>
        </authorList>
    </citation>
    <scope>NUCLEOTIDE SEQUENCE [LARGE SCALE GENOMIC DNA]</scope>
    <source>
        <strain evidence="2 3">MYb73</strain>
    </source>
</reference>
<dbReference type="EMBL" id="CP023270">
    <property type="protein sequence ID" value="AVJ28838.1"/>
    <property type="molecule type" value="Genomic_DNA"/>
</dbReference>
<dbReference type="Proteomes" id="UP000239477">
    <property type="component" value="Chromosome"/>
</dbReference>
<accession>A0A2S0IA33</accession>
<dbReference type="SUPFAM" id="SSF53474">
    <property type="entry name" value="alpha/beta-Hydrolases"/>
    <property type="match status" value="1"/>
</dbReference>
<name>A0A2S0IA33_9BURK</name>
<dbReference type="InterPro" id="IPR050266">
    <property type="entry name" value="AB_hydrolase_sf"/>
</dbReference>
<dbReference type="Pfam" id="PF00561">
    <property type="entry name" value="Abhydrolase_1"/>
    <property type="match status" value="1"/>
</dbReference>
<gene>
    <name evidence="2" type="ORF">CLM73_17925</name>
</gene>
<dbReference type="PRINTS" id="PR00412">
    <property type="entry name" value="EPOXHYDRLASE"/>
</dbReference>
<evidence type="ECO:0000313" key="2">
    <source>
        <dbReference type="EMBL" id="AVJ28838.1"/>
    </source>
</evidence>
<dbReference type="RefSeq" id="WP_105239589.1">
    <property type="nucleotide sequence ID" value="NZ_CP023270.1"/>
</dbReference>
<feature type="domain" description="AB hydrolase-1" evidence="1">
    <location>
        <begin position="18"/>
        <end position="244"/>
    </location>
</feature>
<proteinExistence type="predicted"/>
<dbReference type="GO" id="GO:0016020">
    <property type="term" value="C:membrane"/>
    <property type="evidence" value="ECO:0007669"/>
    <property type="project" value="TreeGrafter"/>
</dbReference>
<dbReference type="InterPro" id="IPR000639">
    <property type="entry name" value="Epox_hydrolase-like"/>
</dbReference>
<evidence type="ECO:0000259" key="1">
    <source>
        <dbReference type="Pfam" id="PF00561"/>
    </source>
</evidence>
<dbReference type="AlphaFoldDB" id="A0A2S0IA33"/>
<organism evidence="2 3">
    <name type="scientific">Achromobacter spanius</name>
    <dbReference type="NCBI Taxonomy" id="217203"/>
    <lineage>
        <taxon>Bacteria</taxon>
        <taxon>Pseudomonadati</taxon>
        <taxon>Pseudomonadota</taxon>
        <taxon>Betaproteobacteria</taxon>
        <taxon>Burkholderiales</taxon>
        <taxon>Alcaligenaceae</taxon>
        <taxon>Achromobacter</taxon>
    </lineage>
</organism>